<dbReference type="Gene3D" id="2.170.260.40">
    <property type="match status" value="1"/>
</dbReference>
<organism evidence="2 3">
    <name type="scientific">Puccinia sorghi</name>
    <dbReference type="NCBI Taxonomy" id="27349"/>
    <lineage>
        <taxon>Eukaryota</taxon>
        <taxon>Fungi</taxon>
        <taxon>Dikarya</taxon>
        <taxon>Basidiomycota</taxon>
        <taxon>Pucciniomycotina</taxon>
        <taxon>Pucciniomycetes</taxon>
        <taxon>Pucciniales</taxon>
        <taxon>Pucciniaceae</taxon>
        <taxon>Puccinia</taxon>
    </lineage>
</organism>
<name>A0A0L6V562_9BASI</name>
<dbReference type="AlphaFoldDB" id="A0A0L6V562"/>
<reference evidence="2 3" key="1">
    <citation type="submission" date="2015-08" db="EMBL/GenBank/DDBJ databases">
        <title>Next Generation Sequencing and Analysis of the Genome of Puccinia sorghi L Schw, the Causal Agent of Maize Common Rust.</title>
        <authorList>
            <person name="Rochi L."/>
            <person name="Burguener G."/>
            <person name="Darino M."/>
            <person name="Turjanski A."/>
            <person name="Kreff E."/>
            <person name="Dieguez M.J."/>
            <person name="Sacco F."/>
        </authorList>
    </citation>
    <scope>NUCLEOTIDE SEQUENCE [LARGE SCALE GENOMIC DNA]</scope>
    <source>
        <strain evidence="2 3">RO10H11247</strain>
    </source>
</reference>
<dbReference type="InterPro" id="IPR047007">
    <property type="entry name" value="XRN1_D1_sf"/>
</dbReference>
<sequence>MKEILLKAMKGQIGKFNRPSWELINCLQSTCRKSQEASVVTPKLSPRVIQPSFNSQSLCQNIYIHKKISLDSLRNFDKIYRYLTYTHPPSLVSSQKFIISSTLIKGLCKGVLLGKYVIIVQQSTSKSEKISIYVQTLFKCTKVKDPENLLLGSQVYVGYPFLWEAKVTAILEILFKCILVIGNVNWMVHSNSIKGLKHMDNLALLKE</sequence>
<dbReference type="EMBL" id="LAVV01007513">
    <property type="protein sequence ID" value="KNZ55692.1"/>
    <property type="molecule type" value="Genomic_DNA"/>
</dbReference>
<proteinExistence type="predicted"/>
<protein>
    <recommendedName>
        <fullName evidence="1">5'-3' exoribonuclease 1 D1 domain-containing protein</fullName>
    </recommendedName>
</protein>
<evidence type="ECO:0000313" key="3">
    <source>
        <dbReference type="Proteomes" id="UP000037035"/>
    </source>
</evidence>
<gene>
    <name evidence="2" type="ORF">VP01_260g9</name>
</gene>
<dbReference type="InterPro" id="IPR040992">
    <property type="entry name" value="XRN1_D1"/>
</dbReference>
<accession>A0A0L6V562</accession>
<evidence type="ECO:0000259" key="1">
    <source>
        <dbReference type="Pfam" id="PF18332"/>
    </source>
</evidence>
<feature type="domain" description="5'-3' exoribonuclease 1 D1" evidence="1">
    <location>
        <begin position="114"/>
        <end position="176"/>
    </location>
</feature>
<comment type="caution">
    <text evidence="2">The sequence shown here is derived from an EMBL/GenBank/DDBJ whole genome shotgun (WGS) entry which is preliminary data.</text>
</comment>
<dbReference type="STRING" id="27349.A0A0L6V562"/>
<keyword evidence="3" id="KW-1185">Reference proteome</keyword>
<dbReference type="VEuPathDB" id="FungiDB:VP01_260g9"/>
<dbReference type="Proteomes" id="UP000037035">
    <property type="component" value="Unassembled WGS sequence"/>
</dbReference>
<dbReference type="Pfam" id="PF18332">
    <property type="entry name" value="XRN1_D1"/>
    <property type="match status" value="1"/>
</dbReference>
<evidence type="ECO:0000313" key="2">
    <source>
        <dbReference type="EMBL" id="KNZ55692.1"/>
    </source>
</evidence>